<evidence type="ECO:0008006" key="10">
    <source>
        <dbReference type="Google" id="ProtNLM"/>
    </source>
</evidence>
<dbReference type="GO" id="GO:0005886">
    <property type="term" value="C:plasma membrane"/>
    <property type="evidence" value="ECO:0007669"/>
    <property type="project" value="UniProtKB-SubCell"/>
</dbReference>
<keyword evidence="4 7" id="KW-0812">Transmembrane</keyword>
<dbReference type="RefSeq" id="WP_003139214.1">
    <property type="nucleotide sequence ID" value="NC_008463.1"/>
</dbReference>
<feature type="transmembrane region" description="Helical" evidence="7">
    <location>
        <begin position="486"/>
        <end position="507"/>
    </location>
</feature>
<accession>A0A0H2ZBK2</accession>
<dbReference type="Pfam" id="PF04632">
    <property type="entry name" value="FUSC"/>
    <property type="match status" value="1"/>
</dbReference>
<dbReference type="EMBL" id="CP000438">
    <property type="protein sequence ID" value="ABJ11615.1"/>
    <property type="molecule type" value="Genomic_DNA"/>
</dbReference>
<feature type="transmembrane region" description="Helical" evidence="7">
    <location>
        <begin position="119"/>
        <end position="136"/>
    </location>
</feature>
<dbReference type="InterPro" id="IPR006726">
    <property type="entry name" value="PHBA_efflux_AaeB/fusaric-R"/>
</dbReference>
<keyword evidence="3" id="KW-1003">Cell membrane</keyword>
<feature type="transmembrane region" description="Helical" evidence="7">
    <location>
        <begin position="513"/>
        <end position="535"/>
    </location>
</feature>
<feature type="transmembrane region" description="Helical" evidence="7">
    <location>
        <begin position="142"/>
        <end position="165"/>
    </location>
</feature>
<evidence type="ECO:0000313" key="9">
    <source>
        <dbReference type="Proteomes" id="UP000000653"/>
    </source>
</evidence>
<organism evidence="8 9">
    <name type="scientific">Pseudomonas aeruginosa (strain UCBPP-PA14)</name>
    <dbReference type="NCBI Taxonomy" id="208963"/>
    <lineage>
        <taxon>Bacteria</taxon>
        <taxon>Pseudomonadati</taxon>
        <taxon>Pseudomonadota</taxon>
        <taxon>Gammaproteobacteria</taxon>
        <taxon>Pseudomonadales</taxon>
        <taxon>Pseudomonadaceae</taxon>
        <taxon>Pseudomonas</taxon>
    </lineage>
</organism>
<gene>
    <name evidence="8" type="ordered locus">PA14_33190</name>
</gene>
<evidence type="ECO:0000256" key="1">
    <source>
        <dbReference type="ARBA" id="ARBA00004651"/>
    </source>
</evidence>
<sequence>MEGLKLYARLLWRQPRETLLFALRTVAAGLLTLYLAFLFDLEQPKWALMTVVIVSQPLAGMALKRSFAQVVGTFAGAVVAVLIMALFAQQPLPFFVALGLWLALCTAGGTLLRYTDSHAFVLSGFTAVIVAVLSIPDPENTFMLAVVRVTETLLGVACVALVSLLSARPQAVAKGYFAQVDGLIRSTARHAAAVIRGDEGDESFNQRQMQLVASITALDGLRRHLYFDAPNLRRADGLVQLLGNLLVLMASRLLLLRQHRLLVRAHWVGPLPADIQALLDRALRVLDALAEQGRAVPSEVLEEFQAVRQAFDAAATRAESYDEALSPALRPQVAILRWEYARLFQRLGEVLELNDAIQSGRQASSFYRRGQAQALHLDWALASMNAVRAFVALSCAAWLWITSAWNGALSSLLLVGVMCSLMATFPRPLLAAQNFLRGLLLAILISAALLFVLLPASADFEWLALWMALLLYVVAVGLSSPLSAGIAMGIGLETLLMVAPQNIAVYYSNASQWFEFVGGFLAAAVLAVLVFALVYPFRADPRLRRLLYLSRQDVAEMSRCEASEAQRFAFETRMIDRLAVMVGLLPASQESAAAERFQCALGCVVMGVALNRLREPLHDAGVVPLELQPLLGEALREVAAYIAGGADAPRQDLALAALQRFGRGLEALLAQPSKDLGATRQRFIMNVAVLILQQSLQRYRTLLEEDRGAPAVVEEPEEEGGHAR</sequence>
<comment type="subcellular location">
    <subcellularLocation>
        <location evidence="1">Cell membrane</location>
        <topology evidence="1">Multi-pass membrane protein</topology>
    </subcellularLocation>
</comment>
<reference evidence="8 9" key="1">
    <citation type="journal article" date="2006" name="Genome Biol.">
        <title>Genomic analysis reveals that Pseudomonas aeruginosa virulence is combinatorial.</title>
        <authorList>
            <person name="Lee D.G."/>
            <person name="Urbach J.M."/>
            <person name="Wu G."/>
            <person name="Liberati N.T."/>
            <person name="Feinbaum R.L."/>
            <person name="Miyata S."/>
            <person name="Diggins L.T."/>
            <person name="He J."/>
            <person name="Saucier M."/>
            <person name="Deziel E."/>
            <person name="Friedman L."/>
            <person name="Li L."/>
            <person name="Grills G."/>
            <person name="Montgomery K."/>
            <person name="Kucherlapati R."/>
            <person name="Rahme L.G."/>
            <person name="Ausubel F.M."/>
        </authorList>
    </citation>
    <scope>NUCLEOTIDE SEQUENCE [LARGE SCALE GENOMIC DNA]</scope>
    <source>
        <strain evidence="8 9">UCBPP-PA14</strain>
    </source>
</reference>
<evidence type="ECO:0000256" key="4">
    <source>
        <dbReference type="ARBA" id="ARBA00022692"/>
    </source>
</evidence>
<dbReference type="BioCyc" id="PAER208963:G1G74-2791-MONOMER"/>
<evidence type="ECO:0000256" key="5">
    <source>
        <dbReference type="ARBA" id="ARBA00022989"/>
    </source>
</evidence>
<protein>
    <recommendedName>
        <fullName evidence="10">FUSC family protein</fullName>
    </recommendedName>
</protein>
<evidence type="ECO:0000313" key="8">
    <source>
        <dbReference type="EMBL" id="ABJ11615.1"/>
    </source>
</evidence>
<feature type="transmembrane region" description="Helical" evidence="7">
    <location>
        <begin position="94"/>
        <end position="112"/>
    </location>
</feature>
<evidence type="ECO:0000256" key="6">
    <source>
        <dbReference type="ARBA" id="ARBA00023136"/>
    </source>
</evidence>
<evidence type="ECO:0000256" key="2">
    <source>
        <dbReference type="ARBA" id="ARBA00022448"/>
    </source>
</evidence>
<dbReference type="KEGG" id="pau:PA14_33190"/>
<keyword evidence="6 7" id="KW-0472">Membrane</keyword>
<dbReference type="PANTHER" id="PTHR30509:SF9">
    <property type="entry name" value="MULTIDRUG RESISTANCE PROTEIN MDTO"/>
    <property type="match status" value="1"/>
</dbReference>
<feature type="transmembrane region" description="Helical" evidence="7">
    <location>
        <begin position="407"/>
        <end position="426"/>
    </location>
</feature>
<dbReference type="Proteomes" id="UP000000653">
    <property type="component" value="Chromosome"/>
</dbReference>
<dbReference type="HOGENOM" id="CLU_013927_1_1_6"/>
<evidence type="ECO:0000256" key="7">
    <source>
        <dbReference type="SAM" id="Phobius"/>
    </source>
</evidence>
<keyword evidence="2" id="KW-0813">Transport</keyword>
<keyword evidence="5 7" id="KW-1133">Transmembrane helix</keyword>
<feature type="transmembrane region" description="Helical" evidence="7">
    <location>
        <begin position="70"/>
        <end position="88"/>
    </location>
</feature>
<feature type="transmembrane region" description="Helical" evidence="7">
    <location>
        <begin position="21"/>
        <end position="39"/>
    </location>
</feature>
<proteinExistence type="predicted"/>
<evidence type="ECO:0000256" key="3">
    <source>
        <dbReference type="ARBA" id="ARBA00022475"/>
    </source>
</evidence>
<feature type="transmembrane region" description="Helical" evidence="7">
    <location>
        <begin position="462"/>
        <end position="479"/>
    </location>
</feature>
<name>A0A0H2ZBK2_PSEAB</name>
<dbReference type="AlphaFoldDB" id="A0A0H2ZBK2"/>
<dbReference type="PANTHER" id="PTHR30509">
    <property type="entry name" value="P-HYDROXYBENZOIC ACID EFFLUX PUMP SUBUNIT-RELATED"/>
    <property type="match status" value="1"/>
</dbReference>
<feature type="transmembrane region" description="Helical" evidence="7">
    <location>
        <begin position="438"/>
        <end position="456"/>
    </location>
</feature>
<dbReference type="GO" id="GO:0022857">
    <property type="term" value="F:transmembrane transporter activity"/>
    <property type="evidence" value="ECO:0007669"/>
    <property type="project" value="InterPro"/>
</dbReference>